<keyword evidence="3" id="KW-1185">Reference proteome</keyword>
<gene>
    <name evidence="2" type="ORF">FHS13_001407</name>
</gene>
<proteinExistence type="predicted"/>
<dbReference type="InterPro" id="IPR043917">
    <property type="entry name" value="DUF5753"/>
</dbReference>
<evidence type="ECO:0000313" key="3">
    <source>
        <dbReference type="Proteomes" id="UP000536604"/>
    </source>
</evidence>
<sequence length="252" mass="28462">MRLAELLSWSQPKVSKIETGRQSPTAAEITAWTHACGHPEAASGLIEKLHDLESMWVEWKNQLHGGLGGIQSRMALDEERVRLFRVYEPMIVPGLLQTPGYARAVLEAANRKNGVSCDIEEAVEQRMRRQEVLYRRDKRFRFVISEAAVKHRRGDRETMTAQIDRLITVSTLPAVSLGIIPFDSSPPYLPLHGFWMHDDDSVVIETVSAELTLTHRSEVEQYAHVFTMASSGARFRGEARDLLRRAAENDAS</sequence>
<feature type="domain" description="DUF5753" evidence="1">
    <location>
        <begin position="78"/>
        <end position="245"/>
    </location>
</feature>
<dbReference type="Pfam" id="PF19054">
    <property type="entry name" value="DUF5753"/>
    <property type="match status" value="1"/>
</dbReference>
<dbReference type="EMBL" id="JACHJO010000004">
    <property type="protein sequence ID" value="MBB6119458.1"/>
    <property type="molecule type" value="Genomic_DNA"/>
</dbReference>
<reference evidence="2 3" key="1">
    <citation type="submission" date="2020-08" db="EMBL/GenBank/DDBJ databases">
        <title>Genomic Encyclopedia of Type Strains, Phase III (KMG-III): the genomes of soil and plant-associated and newly described type strains.</title>
        <authorList>
            <person name="Whitman W."/>
        </authorList>
    </citation>
    <scope>NUCLEOTIDE SEQUENCE [LARGE SCALE GENOMIC DNA]</scope>
    <source>
        <strain evidence="2 3">CECT 8712</strain>
    </source>
</reference>
<accession>A0A841ITE7</accession>
<dbReference type="AlphaFoldDB" id="A0A841ITE7"/>
<protein>
    <submittedName>
        <fullName evidence="2">Transcriptional regulator with XRE-family HTH domain</fullName>
    </submittedName>
</protein>
<dbReference type="InterPro" id="IPR001387">
    <property type="entry name" value="Cro/C1-type_HTH"/>
</dbReference>
<dbReference type="Pfam" id="PF13560">
    <property type="entry name" value="HTH_31"/>
    <property type="match status" value="1"/>
</dbReference>
<evidence type="ECO:0000259" key="1">
    <source>
        <dbReference type="Pfam" id="PF19054"/>
    </source>
</evidence>
<dbReference type="CDD" id="cd00093">
    <property type="entry name" value="HTH_XRE"/>
    <property type="match status" value="1"/>
</dbReference>
<dbReference type="Proteomes" id="UP000536604">
    <property type="component" value="Unassembled WGS sequence"/>
</dbReference>
<evidence type="ECO:0000313" key="2">
    <source>
        <dbReference type="EMBL" id="MBB6119458.1"/>
    </source>
</evidence>
<name>A0A841ITE7_9ACTN</name>
<comment type="caution">
    <text evidence="2">The sequence shown here is derived from an EMBL/GenBank/DDBJ whole genome shotgun (WGS) entry which is preliminary data.</text>
</comment>
<organism evidence="2 3">
    <name type="scientific">Nocardiopsis algeriensis</name>
    <dbReference type="NCBI Taxonomy" id="1478215"/>
    <lineage>
        <taxon>Bacteria</taxon>
        <taxon>Bacillati</taxon>
        <taxon>Actinomycetota</taxon>
        <taxon>Actinomycetes</taxon>
        <taxon>Streptosporangiales</taxon>
        <taxon>Nocardiopsidaceae</taxon>
        <taxon>Nocardiopsis</taxon>
    </lineage>
</organism>